<dbReference type="EMBL" id="FUXK01000012">
    <property type="protein sequence ID" value="SJZ85704.1"/>
    <property type="molecule type" value="Genomic_DNA"/>
</dbReference>
<sequence length="260" mass="28402">MEKQVKIISFANHKGGVGKTTTTASVGSILASMGKKVLLVDMDAQSNLTTSLLKDNQVDQTIYDALSASCRGAAYNLAIYPIAENLDIVPSSLRLASADLELSSVMAREHILADILRGKKADYDYILIDCPPSLGLLTLNAVTASDLVVIPLLAEVLPFQGLTMISDFVRMVKQKLNPKIEITGILLTRWEKSNLSRQIEDGLRAKLGDKVFRTKIRKNIKIAEAPLEAVNIVDYDPKSNGAADYKAFVGELLDRTKKNL</sequence>
<evidence type="ECO:0000313" key="2">
    <source>
        <dbReference type="EMBL" id="SJZ85704.1"/>
    </source>
</evidence>
<dbReference type="SUPFAM" id="SSF52540">
    <property type="entry name" value="P-loop containing nucleoside triphosphate hydrolases"/>
    <property type="match status" value="1"/>
</dbReference>
<dbReference type="InterPro" id="IPR050678">
    <property type="entry name" value="DNA_Partitioning_ATPase"/>
</dbReference>
<dbReference type="FunFam" id="3.40.50.300:FF:000285">
    <property type="entry name" value="Sporulation initiation inhibitor Soj"/>
    <property type="match status" value="1"/>
</dbReference>
<dbReference type="eggNOG" id="COG1192">
    <property type="taxonomic scope" value="Bacteria"/>
</dbReference>
<dbReference type="PANTHER" id="PTHR13696">
    <property type="entry name" value="P-LOOP CONTAINING NUCLEOSIDE TRIPHOSPHATE HYDROLASE"/>
    <property type="match status" value="1"/>
</dbReference>
<evidence type="ECO:0000259" key="1">
    <source>
        <dbReference type="Pfam" id="PF13614"/>
    </source>
</evidence>
<gene>
    <name evidence="2" type="ORF">SAMN02745202_01283</name>
</gene>
<dbReference type="Pfam" id="PF13614">
    <property type="entry name" value="AAA_31"/>
    <property type="match status" value="1"/>
</dbReference>
<name>A0A1T4P2F5_9BACT</name>
<dbReference type="InterPro" id="IPR027417">
    <property type="entry name" value="P-loop_NTPase"/>
</dbReference>
<reference evidence="2 3" key="1">
    <citation type="submission" date="2017-02" db="EMBL/GenBank/DDBJ databases">
        <authorList>
            <person name="Peterson S.W."/>
        </authorList>
    </citation>
    <scope>NUCLEOTIDE SEQUENCE [LARGE SCALE GENOMIC DNA]</scope>
    <source>
        <strain evidence="2 3">ATCC 43324</strain>
    </source>
</reference>
<feature type="domain" description="AAA" evidence="1">
    <location>
        <begin position="6"/>
        <end position="182"/>
    </location>
</feature>
<dbReference type="InterPro" id="IPR025669">
    <property type="entry name" value="AAA_dom"/>
</dbReference>
<dbReference type="PANTHER" id="PTHR13696:SF99">
    <property type="entry name" value="COBYRINIC ACID AC-DIAMIDE SYNTHASE"/>
    <property type="match status" value="1"/>
</dbReference>
<accession>A0A1T4P2F5</accession>
<dbReference type="AlphaFoldDB" id="A0A1T4P2F5"/>
<dbReference type="Gene3D" id="3.40.50.300">
    <property type="entry name" value="P-loop containing nucleotide triphosphate hydrolases"/>
    <property type="match status" value="1"/>
</dbReference>
<evidence type="ECO:0000313" key="3">
    <source>
        <dbReference type="Proteomes" id="UP000190065"/>
    </source>
</evidence>
<dbReference type="Proteomes" id="UP000190065">
    <property type="component" value="Unassembled WGS sequence"/>
</dbReference>
<dbReference type="PIRSF" id="PIRSF009320">
    <property type="entry name" value="Nuc_binding_HP_1000"/>
    <property type="match status" value="1"/>
</dbReference>
<dbReference type="RefSeq" id="WP_025070091.1">
    <property type="nucleotide sequence ID" value="NZ_FUXK01000012.1"/>
</dbReference>
<protein>
    <submittedName>
        <fullName evidence="2">Chromosome partitioning protein</fullName>
    </submittedName>
</protein>
<dbReference type="CDD" id="cd02042">
    <property type="entry name" value="ParAB_family"/>
    <property type="match status" value="1"/>
</dbReference>
<proteinExistence type="predicted"/>
<dbReference type="STRING" id="28136.SAMN02745202_01283"/>
<organism evidence="2 3">
    <name type="scientific">Segatella oulorum</name>
    <dbReference type="NCBI Taxonomy" id="28136"/>
    <lineage>
        <taxon>Bacteria</taxon>
        <taxon>Pseudomonadati</taxon>
        <taxon>Bacteroidota</taxon>
        <taxon>Bacteroidia</taxon>
        <taxon>Bacteroidales</taxon>
        <taxon>Prevotellaceae</taxon>
        <taxon>Segatella</taxon>
    </lineage>
</organism>